<dbReference type="STRING" id="479435.Kfla_1132"/>
<keyword evidence="2" id="KW-0269">Exonuclease</keyword>
<feature type="domain" description="Imm-5-like" evidence="1">
    <location>
        <begin position="17"/>
        <end position="131"/>
    </location>
</feature>
<gene>
    <name evidence="2" type="ordered locus">Kfla_1132</name>
</gene>
<sequence>METPEVLTIELSLPELREITAYAVACAEPALVVFERDCPDDPRPRAVLDEARTFVAGGSRTKALRVTALAAHRAAKSAREAGRAAAADAARAAGHAGASAYLHPLAKATQVLHILGSAAHTARALELDAGDDHAVGTAYVETARTLAGAVVTDVLSRYPAAPPGGGRAGELLRILDASLREPPAAGR</sequence>
<accession>D2Q2Q5</accession>
<keyword evidence="2" id="KW-0378">Hydrolase</keyword>
<dbReference type="GO" id="GO:0004527">
    <property type="term" value="F:exonuclease activity"/>
    <property type="evidence" value="ECO:0007669"/>
    <property type="project" value="UniProtKB-KW"/>
</dbReference>
<dbReference type="EMBL" id="CP001736">
    <property type="protein sequence ID" value="ADB30236.1"/>
    <property type="molecule type" value="Genomic_DNA"/>
</dbReference>
<proteinExistence type="predicted"/>
<evidence type="ECO:0000313" key="3">
    <source>
        <dbReference type="Proteomes" id="UP000007967"/>
    </source>
</evidence>
<dbReference type="InterPro" id="IPR048667">
    <property type="entry name" value="Imm5-like"/>
</dbReference>
<organism evidence="2 3">
    <name type="scientific">Kribbella flavida (strain DSM 17836 / JCM 10339 / NBRC 14399)</name>
    <dbReference type="NCBI Taxonomy" id="479435"/>
    <lineage>
        <taxon>Bacteria</taxon>
        <taxon>Bacillati</taxon>
        <taxon>Actinomycetota</taxon>
        <taxon>Actinomycetes</taxon>
        <taxon>Propionibacteriales</taxon>
        <taxon>Kribbellaceae</taxon>
        <taxon>Kribbella</taxon>
    </lineage>
</organism>
<dbReference type="Pfam" id="PF21805">
    <property type="entry name" value="Imm5_like"/>
    <property type="match status" value="1"/>
</dbReference>
<reference evidence="3" key="1">
    <citation type="submission" date="2009-09" db="EMBL/GenBank/DDBJ databases">
        <title>The complete genome of Kribbella flavida DSM 17836.</title>
        <authorList>
            <consortium name="US DOE Joint Genome Institute (JGI-PGF)"/>
            <person name="Lucas S."/>
            <person name="Copeland A."/>
            <person name="Lapidus A."/>
            <person name="Glavina del Rio T."/>
            <person name="Dalin E."/>
            <person name="Tice H."/>
            <person name="Bruce D."/>
            <person name="Goodwin L."/>
            <person name="Pitluck S."/>
            <person name="Kyrpides N."/>
            <person name="Mavromatis K."/>
            <person name="Ivanova N."/>
            <person name="Saunders E."/>
            <person name="Brettin T."/>
            <person name="Detter J.C."/>
            <person name="Han C."/>
            <person name="Larimer F."/>
            <person name="Land M."/>
            <person name="Hauser L."/>
            <person name="Markowitz V."/>
            <person name="Cheng J.-F."/>
            <person name="Hugenholtz P."/>
            <person name="Woyke T."/>
            <person name="Wu D."/>
            <person name="Pukall R."/>
            <person name="Klenk H.-P."/>
            <person name="Eisen J.A."/>
        </authorList>
    </citation>
    <scope>NUCLEOTIDE SEQUENCE [LARGE SCALE GENOMIC DNA]</scope>
    <source>
        <strain evidence="3">DSM 17836 / JCM 10339 / NBRC 14399</strain>
    </source>
</reference>
<evidence type="ECO:0000259" key="1">
    <source>
        <dbReference type="Pfam" id="PF21805"/>
    </source>
</evidence>
<reference evidence="2 3" key="2">
    <citation type="journal article" date="2010" name="Stand. Genomic Sci.">
        <title>Complete genome sequence of Kribbella flavida type strain (IFO 14399).</title>
        <authorList>
            <person name="Pukall R."/>
            <person name="Lapidus A."/>
            <person name="Glavina Del Rio T."/>
            <person name="Copeland A."/>
            <person name="Tice H."/>
            <person name="Cheng J.-F."/>
            <person name="Lucas S."/>
            <person name="Chen F."/>
            <person name="Nolan M."/>
            <person name="LaButti K."/>
            <person name="Pati A."/>
            <person name="Ivanova N."/>
            <person name="Mavrommatis K."/>
            <person name="Mikhailova N."/>
            <person name="Pitluck S."/>
            <person name="Bruce D."/>
            <person name="Goodwin L."/>
            <person name="Land M."/>
            <person name="Hauser L."/>
            <person name="Chang Y.-J."/>
            <person name="Jeffries C.D."/>
            <person name="Chen A."/>
            <person name="Palaniappan K."/>
            <person name="Chain P."/>
            <person name="Rohde M."/>
            <person name="Goeker M."/>
            <person name="Bristow J."/>
            <person name="Eisen J.A."/>
            <person name="Markowitz V."/>
            <person name="Hugenholtz P."/>
            <person name="Kyrpides N.C."/>
            <person name="Klenk H.-P."/>
            <person name="Brettin T."/>
        </authorList>
    </citation>
    <scope>NUCLEOTIDE SEQUENCE [LARGE SCALE GENOMIC DNA]</scope>
    <source>
        <strain evidence="3">DSM 17836 / JCM 10339 / NBRC 14399</strain>
    </source>
</reference>
<dbReference type="Proteomes" id="UP000007967">
    <property type="component" value="Chromosome"/>
</dbReference>
<dbReference type="RefSeq" id="WP_012918792.1">
    <property type="nucleotide sequence ID" value="NC_013729.1"/>
</dbReference>
<evidence type="ECO:0000313" key="2">
    <source>
        <dbReference type="EMBL" id="ADB30236.1"/>
    </source>
</evidence>
<dbReference type="HOGENOM" id="CLU_122854_0_0_11"/>
<protein>
    <submittedName>
        <fullName evidence="2">Exonuclease SbcC</fullName>
    </submittedName>
</protein>
<keyword evidence="2" id="KW-0540">Nuclease</keyword>
<dbReference type="OrthoDB" id="166981at2"/>
<dbReference type="AlphaFoldDB" id="D2Q2Q5"/>
<dbReference type="eggNOG" id="ENOG502ZWRX">
    <property type="taxonomic scope" value="Bacteria"/>
</dbReference>
<keyword evidence="3" id="KW-1185">Reference proteome</keyword>
<name>D2Q2Q5_KRIFD</name>
<dbReference type="KEGG" id="kfl:Kfla_1132"/>